<protein>
    <submittedName>
        <fullName evidence="2">Uncharacterized protein</fullName>
    </submittedName>
</protein>
<evidence type="ECO:0000313" key="3">
    <source>
        <dbReference type="Proteomes" id="UP001497516"/>
    </source>
</evidence>
<sequence length="189" mass="21553">MISNRRERGPRGFLVSRAPKFCYLPGHKKSGVKTETGFSVMHAQSEISRVETATTNKRRAFPEPDEALRANYNPRSSRKLLKKDVITMHKTKDLYVSEPNGVERQRRNLVIDDEDEDVHCPFRVPMQAMPKFVSKQNLLQRSSIEKGKGKFVALNPTQNNWQGQARTPAPKAKPSARKPRKKSGILCLR</sequence>
<dbReference type="Proteomes" id="UP001497516">
    <property type="component" value="Chromosome 4"/>
</dbReference>
<keyword evidence="3" id="KW-1185">Reference proteome</keyword>
<gene>
    <name evidence="2" type="ORF">LTRI10_LOCUS22509</name>
</gene>
<name>A0AAV2E593_9ROSI</name>
<feature type="region of interest" description="Disordered" evidence="1">
    <location>
        <begin position="156"/>
        <end position="189"/>
    </location>
</feature>
<proteinExistence type="predicted"/>
<evidence type="ECO:0000256" key="1">
    <source>
        <dbReference type="SAM" id="MobiDB-lite"/>
    </source>
</evidence>
<accession>A0AAV2E593</accession>
<feature type="compositionally biased region" description="Basic residues" evidence="1">
    <location>
        <begin position="174"/>
        <end position="183"/>
    </location>
</feature>
<evidence type="ECO:0000313" key="2">
    <source>
        <dbReference type="EMBL" id="CAL1381106.1"/>
    </source>
</evidence>
<dbReference type="AlphaFoldDB" id="A0AAV2E593"/>
<dbReference type="EMBL" id="OZ034817">
    <property type="protein sequence ID" value="CAL1381106.1"/>
    <property type="molecule type" value="Genomic_DNA"/>
</dbReference>
<organism evidence="2 3">
    <name type="scientific">Linum trigynum</name>
    <dbReference type="NCBI Taxonomy" id="586398"/>
    <lineage>
        <taxon>Eukaryota</taxon>
        <taxon>Viridiplantae</taxon>
        <taxon>Streptophyta</taxon>
        <taxon>Embryophyta</taxon>
        <taxon>Tracheophyta</taxon>
        <taxon>Spermatophyta</taxon>
        <taxon>Magnoliopsida</taxon>
        <taxon>eudicotyledons</taxon>
        <taxon>Gunneridae</taxon>
        <taxon>Pentapetalae</taxon>
        <taxon>rosids</taxon>
        <taxon>fabids</taxon>
        <taxon>Malpighiales</taxon>
        <taxon>Linaceae</taxon>
        <taxon>Linum</taxon>
    </lineage>
</organism>
<reference evidence="2 3" key="1">
    <citation type="submission" date="2024-04" db="EMBL/GenBank/DDBJ databases">
        <authorList>
            <person name="Fracassetti M."/>
        </authorList>
    </citation>
    <scope>NUCLEOTIDE SEQUENCE [LARGE SCALE GENOMIC DNA]</scope>
</reference>